<sequence>MNNLPLSRTMIDDHPHTVTLPTELSYKILEQVWSGLPLSTAERRDLLVALPSVSSHSISAINPPPLPHPCRHHFLLVLSNSMDLESHDSRIGDHTSLHNARCARPRPSSCRTALHRVVLHSRTRTRTPINLPPHVQSLELLFSTPTIFAQHLRQSYLRCYTLPMPGVRTLRIFGTCPEFVVDVARACPALESLETDDTRGVLALQPSLRPFMLQTANDDATQEVKQSKHLEWRNAPEEASVAHALAKAFGDLRRKPSRPHNLSKKKPARI</sequence>
<dbReference type="EMBL" id="WTXG01000059">
    <property type="protein sequence ID" value="KAI0295386.1"/>
    <property type="molecule type" value="Genomic_DNA"/>
</dbReference>
<accession>A0AAD4LYI4</accession>
<gene>
    <name evidence="1" type="ORF">B0F90DRAFT_1820547</name>
</gene>
<evidence type="ECO:0000313" key="1">
    <source>
        <dbReference type="EMBL" id="KAI0295386.1"/>
    </source>
</evidence>
<evidence type="ECO:0000313" key="2">
    <source>
        <dbReference type="Proteomes" id="UP001203297"/>
    </source>
</evidence>
<keyword evidence="2" id="KW-1185">Reference proteome</keyword>
<dbReference type="Proteomes" id="UP001203297">
    <property type="component" value="Unassembled WGS sequence"/>
</dbReference>
<proteinExistence type="predicted"/>
<comment type="caution">
    <text evidence="1">The sequence shown here is derived from an EMBL/GenBank/DDBJ whole genome shotgun (WGS) entry which is preliminary data.</text>
</comment>
<organism evidence="1 2">
    <name type="scientific">Multifurca ochricompacta</name>
    <dbReference type="NCBI Taxonomy" id="376703"/>
    <lineage>
        <taxon>Eukaryota</taxon>
        <taxon>Fungi</taxon>
        <taxon>Dikarya</taxon>
        <taxon>Basidiomycota</taxon>
        <taxon>Agaricomycotina</taxon>
        <taxon>Agaricomycetes</taxon>
        <taxon>Russulales</taxon>
        <taxon>Russulaceae</taxon>
        <taxon>Multifurca</taxon>
    </lineage>
</organism>
<reference evidence="1" key="1">
    <citation type="journal article" date="2022" name="New Phytol.">
        <title>Evolutionary transition to the ectomycorrhizal habit in the genomes of a hyperdiverse lineage of mushroom-forming fungi.</title>
        <authorList>
            <person name="Looney B."/>
            <person name="Miyauchi S."/>
            <person name="Morin E."/>
            <person name="Drula E."/>
            <person name="Courty P.E."/>
            <person name="Kohler A."/>
            <person name="Kuo A."/>
            <person name="LaButti K."/>
            <person name="Pangilinan J."/>
            <person name="Lipzen A."/>
            <person name="Riley R."/>
            <person name="Andreopoulos W."/>
            <person name="He G."/>
            <person name="Johnson J."/>
            <person name="Nolan M."/>
            <person name="Tritt A."/>
            <person name="Barry K.W."/>
            <person name="Grigoriev I.V."/>
            <person name="Nagy L.G."/>
            <person name="Hibbett D."/>
            <person name="Henrissat B."/>
            <person name="Matheny P.B."/>
            <person name="Labbe J."/>
            <person name="Martin F.M."/>
        </authorList>
    </citation>
    <scope>NUCLEOTIDE SEQUENCE</scope>
    <source>
        <strain evidence="1">BPL690</strain>
    </source>
</reference>
<protein>
    <submittedName>
        <fullName evidence="1">Uncharacterized protein</fullName>
    </submittedName>
</protein>
<dbReference type="AlphaFoldDB" id="A0AAD4LYI4"/>
<name>A0AAD4LYI4_9AGAM</name>